<name>A0AAF5DJM5_STRER</name>
<dbReference type="AlphaFoldDB" id="A0AAF5DJM5"/>
<feature type="region of interest" description="Disordered" evidence="1">
    <location>
        <begin position="1"/>
        <end position="20"/>
    </location>
</feature>
<evidence type="ECO:0000313" key="2">
    <source>
        <dbReference type="Proteomes" id="UP000035681"/>
    </source>
</evidence>
<evidence type="ECO:0000256" key="1">
    <source>
        <dbReference type="SAM" id="MobiDB-lite"/>
    </source>
</evidence>
<feature type="compositionally biased region" description="Polar residues" evidence="1">
    <location>
        <begin position="7"/>
        <end position="17"/>
    </location>
</feature>
<protein>
    <submittedName>
        <fullName evidence="3">Uncharacterized protein</fullName>
    </submittedName>
</protein>
<dbReference type="WBParaSite" id="TCONS_00013420.p1">
    <property type="protein sequence ID" value="TCONS_00013420.p1"/>
    <property type="gene ID" value="XLOC_009317"/>
</dbReference>
<dbReference type="Proteomes" id="UP000035681">
    <property type="component" value="Unplaced"/>
</dbReference>
<evidence type="ECO:0000313" key="3">
    <source>
        <dbReference type="WBParaSite" id="TCONS_00013420.p1"/>
    </source>
</evidence>
<organism evidence="2 3">
    <name type="scientific">Strongyloides stercoralis</name>
    <name type="common">Threadworm</name>
    <dbReference type="NCBI Taxonomy" id="6248"/>
    <lineage>
        <taxon>Eukaryota</taxon>
        <taxon>Metazoa</taxon>
        <taxon>Ecdysozoa</taxon>
        <taxon>Nematoda</taxon>
        <taxon>Chromadorea</taxon>
        <taxon>Rhabditida</taxon>
        <taxon>Tylenchina</taxon>
        <taxon>Panagrolaimomorpha</taxon>
        <taxon>Strongyloidoidea</taxon>
        <taxon>Strongyloididae</taxon>
        <taxon>Strongyloides</taxon>
    </lineage>
</organism>
<keyword evidence="2" id="KW-1185">Reference proteome</keyword>
<sequence>MGKAYESSENISGNTLSNKKDKKRAIMESSSYLSYSPLRFNFNTFTSYFTRFTKTKSKTKSIGGKKSLNNSNNLNLLMVKKSGRITKKIDNNFGKCKLKPLKLDNSNGDKFLNIKNLDKLNMSCTNDNNNTDNTYVFFDESDDFLISGDIPKFQTLPPQMKLKNISIRRVRSISEHSIFDAVKKGQPLENGNYCYYNIILRV</sequence>
<reference evidence="3" key="1">
    <citation type="submission" date="2024-02" db="UniProtKB">
        <authorList>
            <consortium name="WormBaseParasite"/>
        </authorList>
    </citation>
    <scope>IDENTIFICATION</scope>
</reference>
<proteinExistence type="predicted"/>
<accession>A0AAF5DJM5</accession>